<evidence type="ECO:0000259" key="1">
    <source>
        <dbReference type="Pfam" id="PF00149"/>
    </source>
</evidence>
<dbReference type="InterPro" id="IPR029052">
    <property type="entry name" value="Metallo-depent_PP-like"/>
</dbReference>
<evidence type="ECO:0000313" key="2">
    <source>
        <dbReference type="EMBL" id="QJD84617.1"/>
    </source>
</evidence>
<dbReference type="InterPro" id="IPR004843">
    <property type="entry name" value="Calcineurin-like_PHP"/>
</dbReference>
<feature type="domain" description="Calcineurin-like phosphoesterase" evidence="1">
    <location>
        <begin position="31"/>
        <end position="144"/>
    </location>
</feature>
<name>A0A7Z2VK83_9BACL</name>
<dbReference type="KEGG" id="cheb:HH215_16475"/>
<dbReference type="GO" id="GO:0016787">
    <property type="term" value="F:hydrolase activity"/>
    <property type="evidence" value="ECO:0007669"/>
    <property type="project" value="InterPro"/>
</dbReference>
<accession>A0A7Z2VK83</accession>
<dbReference type="EMBL" id="CP051680">
    <property type="protein sequence ID" value="QJD84617.1"/>
    <property type="molecule type" value="Genomic_DNA"/>
</dbReference>
<reference evidence="2 3" key="1">
    <citation type="submission" date="2020-04" db="EMBL/GenBank/DDBJ databases">
        <title>Genome sequencing of novel species.</title>
        <authorList>
            <person name="Heo J."/>
            <person name="Kim S.-J."/>
            <person name="Kim J.-S."/>
            <person name="Hong S.-B."/>
            <person name="Kwon S.-W."/>
        </authorList>
    </citation>
    <scope>NUCLEOTIDE SEQUENCE [LARGE SCALE GENOMIC DNA]</scope>
    <source>
        <strain evidence="2 3">MFER-1</strain>
    </source>
</reference>
<protein>
    <submittedName>
        <fullName evidence="2">Metallophosphoesterase</fullName>
    </submittedName>
</protein>
<dbReference type="Proteomes" id="UP000502248">
    <property type="component" value="Chromosome"/>
</dbReference>
<sequence length="277" mass="30793">MILKRKIRQLSKPGPSFKPKSVRKTAAQIVNFTIIGDSHVGYGNGLSIYKNLLSKAVKNGNKKFVIFGGDNKHGSVGTQAETDYKAFKDVATGILGPKNIPFKASIGNWEDNTRVLFKKYLGNVLGQMSFPGTSGKVKYVWLDNAPGKFSFASISLLKSLDPSHFYIIDCHWPLKVSGITVDPTHVLSQEETNHFFNAIPSNVRNNVIAIFTHHAHTFYEKRSNIYPGFTKTKFYVCGCSGAYQCTCNSTRCGRGYYEAVLTLNNNQFDLSVKEVKS</sequence>
<organism evidence="2 3">
    <name type="scientific">Cohnella herbarum</name>
    <dbReference type="NCBI Taxonomy" id="2728023"/>
    <lineage>
        <taxon>Bacteria</taxon>
        <taxon>Bacillati</taxon>
        <taxon>Bacillota</taxon>
        <taxon>Bacilli</taxon>
        <taxon>Bacillales</taxon>
        <taxon>Paenibacillaceae</taxon>
        <taxon>Cohnella</taxon>
    </lineage>
</organism>
<dbReference type="Pfam" id="PF00149">
    <property type="entry name" value="Metallophos"/>
    <property type="match status" value="1"/>
</dbReference>
<proteinExistence type="predicted"/>
<keyword evidence="3" id="KW-1185">Reference proteome</keyword>
<dbReference type="AlphaFoldDB" id="A0A7Z2VK83"/>
<evidence type="ECO:0000313" key="3">
    <source>
        <dbReference type="Proteomes" id="UP000502248"/>
    </source>
</evidence>
<gene>
    <name evidence="2" type="ORF">HH215_16475</name>
</gene>
<dbReference type="RefSeq" id="WP_169280898.1">
    <property type="nucleotide sequence ID" value="NZ_CP051680.1"/>
</dbReference>
<dbReference type="SUPFAM" id="SSF56300">
    <property type="entry name" value="Metallo-dependent phosphatases"/>
    <property type="match status" value="1"/>
</dbReference>